<comment type="caution">
    <text evidence="3">The sequence shown here is derived from an EMBL/GenBank/DDBJ whole genome shotgun (WGS) entry which is preliminary data.</text>
</comment>
<dbReference type="AlphaFoldDB" id="A0AAD9NN25"/>
<accession>A0AAD9NN25</accession>
<protein>
    <recommendedName>
        <fullName evidence="2">DUF4874 domain-containing protein</fullName>
    </recommendedName>
</protein>
<dbReference type="EMBL" id="JAODUO010000665">
    <property type="protein sequence ID" value="KAK2176377.1"/>
    <property type="molecule type" value="Genomic_DNA"/>
</dbReference>
<proteinExistence type="predicted"/>
<evidence type="ECO:0000256" key="1">
    <source>
        <dbReference type="SAM" id="SignalP"/>
    </source>
</evidence>
<evidence type="ECO:0000259" key="2">
    <source>
        <dbReference type="Pfam" id="PF16173"/>
    </source>
</evidence>
<evidence type="ECO:0000313" key="4">
    <source>
        <dbReference type="Proteomes" id="UP001209878"/>
    </source>
</evidence>
<evidence type="ECO:0000313" key="3">
    <source>
        <dbReference type="EMBL" id="KAK2176377.1"/>
    </source>
</evidence>
<keyword evidence="4" id="KW-1185">Reference proteome</keyword>
<feature type="domain" description="DUF4874" evidence="2">
    <location>
        <begin position="52"/>
        <end position="111"/>
    </location>
</feature>
<name>A0AAD9NN25_RIDPI</name>
<dbReference type="Pfam" id="PF16173">
    <property type="entry name" value="DUF4874"/>
    <property type="match status" value="1"/>
</dbReference>
<dbReference type="InterPro" id="IPR032379">
    <property type="entry name" value="DUF4874"/>
</dbReference>
<keyword evidence="1" id="KW-0732">Signal</keyword>
<feature type="signal peptide" evidence="1">
    <location>
        <begin position="1"/>
        <end position="23"/>
    </location>
</feature>
<feature type="chain" id="PRO_5041983532" description="DUF4874 domain-containing protein" evidence="1">
    <location>
        <begin position="24"/>
        <end position="111"/>
    </location>
</feature>
<reference evidence="3" key="1">
    <citation type="journal article" date="2023" name="Mol. Biol. Evol.">
        <title>Third-Generation Sequencing Reveals the Adaptive Role of the Epigenome in Three Deep-Sea Polychaetes.</title>
        <authorList>
            <person name="Perez M."/>
            <person name="Aroh O."/>
            <person name="Sun Y."/>
            <person name="Lan Y."/>
            <person name="Juniper S.K."/>
            <person name="Young C.R."/>
            <person name="Angers B."/>
            <person name="Qian P.Y."/>
        </authorList>
    </citation>
    <scope>NUCLEOTIDE SEQUENCE</scope>
    <source>
        <strain evidence="3">R07B-5</strain>
    </source>
</reference>
<dbReference type="Proteomes" id="UP001209878">
    <property type="component" value="Unassembled WGS sequence"/>
</dbReference>
<organism evidence="3 4">
    <name type="scientific">Ridgeia piscesae</name>
    <name type="common">Tubeworm</name>
    <dbReference type="NCBI Taxonomy" id="27915"/>
    <lineage>
        <taxon>Eukaryota</taxon>
        <taxon>Metazoa</taxon>
        <taxon>Spiralia</taxon>
        <taxon>Lophotrochozoa</taxon>
        <taxon>Annelida</taxon>
        <taxon>Polychaeta</taxon>
        <taxon>Sedentaria</taxon>
        <taxon>Canalipalpata</taxon>
        <taxon>Sabellida</taxon>
        <taxon>Siboglinidae</taxon>
        <taxon>Ridgeia</taxon>
    </lineage>
</organism>
<gene>
    <name evidence="3" type="ORF">NP493_665g02035</name>
</gene>
<sequence length="111" mass="12527">MSPCPGVILIFILLQTGHRAVDGACSSCSGLASVPTGYKELTYSESNDHIENPNRGFVMQDSGRASNYEEIYIEDLDKFRNDSGLTLHWRQYILDDFVTSDITDDYLDKIR</sequence>